<reference evidence="1 2" key="1">
    <citation type="submission" date="2019-09" db="EMBL/GenBank/DDBJ databases">
        <title>The hologenome of the rock-dwelling lichen Lasallia pustulata.</title>
        <authorList>
            <person name="Greshake Tzovaras B."/>
            <person name="Segers F."/>
            <person name="Bicker A."/>
            <person name="Dal Grande F."/>
            <person name="Otte J."/>
            <person name="Hankeln T."/>
            <person name="Schmitt I."/>
            <person name="Ebersberger I."/>
        </authorList>
    </citation>
    <scope>NUCLEOTIDE SEQUENCE [LARGE SCALE GENOMIC DNA]</scope>
    <source>
        <strain evidence="1">A1-1</strain>
    </source>
</reference>
<comment type="caution">
    <text evidence="1">The sequence shown here is derived from an EMBL/GenBank/DDBJ whole genome shotgun (WGS) entry which is preliminary data.</text>
</comment>
<evidence type="ECO:0000313" key="1">
    <source>
        <dbReference type="EMBL" id="KAA6408046.1"/>
    </source>
</evidence>
<dbReference type="Proteomes" id="UP000324767">
    <property type="component" value="Unassembled WGS sequence"/>
</dbReference>
<organism evidence="1 2">
    <name type="scientific">Lasallia pustulata</name>
    <dbReference type="NCBI Taxonomy" id="136370"/>
    <lineage>
        <taxon>Eukaryota</taxon>
        <taxon>Fungi</taxon>
        <taxon>Dikarya</taxon>
        <taxon>Ascomycota</taxon>
        <taxon>Pezizomycotina</taxon>
        <taxon>Lecanoromycetes</taxon>
        <taxon>OSLEUM clade</taxon>
        <taxon>Umbilicariomycetidae</taxon>
        <taxon>Umbilicariales</taxon>
        <taxon>Umbilicariaceae</taxon>
        <taxon>Lasallia</taxon>
    </lineage>
</organism>
<dbReference type="OrthoDB" id="5389823at2759"/>
<evidence type="ECO:0000313" key="2">
    <source>
        <dbReference type="Proteomes" id="UP000324767"/>
    </source>
</evidence>
<dbReference type="AlphaFoldDB" id="A0A5M8PGN7"/>
<dbReference type="EMBL" id="VXIT01000015">
    <property type="protein sequence ID" value="KAA6408046.1"/>
    <property type="molecule type" value="Genomic_DNA"/>
</dbReference>
<name>A0A5M8PGN7_9LECA</name>
<protein>
    <submittedName>
        <fullName evidence="1">Uncharacterized protein</fullName>
    </submittedName>
</protein>
<sequence>MDGTYPADFRYPKRVDSVKILDNSQLDRIMQAYNLPHDRTSLQGAANLEPVSSTRARIAKLHISYSTSSVHTSSQSMTD</sequence>
<gene>
    <name evidence="1" type="ORF">FRX48_08397</name>
</gene>
<accession>A0A5M8PGN7</accession>
<proteinExistence type="predicted"/>